<comment type="similarity">
    <text evidence="3 10">Belongs to the PEPCase type 1 family.</text>
</comment>
<dbReference type="Pfam" id="PF00311">
    <property type="entry name" value="PEPcase"/>
    <property type="match status" value="1"/>
</dbReference>
<dbReference type="InterPro" id="IPR018129">
    <property type="entry name" value="PEP_COase_Lys_AS"/>
</dbReference>
<dbReference type="PROSITE" id="PS00393">
    <property type="entry name" value="PEPCASE_2"/>
    <property type="match status" value="1"/>
</dbReference>
<keyword evidence="8 10" id="KW-0120">Carbon dioxide fixation</keyword>
<evidence type="ECO:0000256" key="1">
    <source>
        <dbReference type="ARBA" id="ARBA00001946"/>
    </source>
</evidence>
<dbReference type="InterPro" id="IPR021135">
    <property type="entry name" value="PEP_COase"/>
</dbReference>
<name>A0A1H9PNF6_9BACI</name>
<evidence type="ECO:0000256" key="5">
    <source>
        <dbReference type="ARBA" id="ARBA00022419"/>
    </source>
</evidence>
<evidence type="ECO:0000256" key="4">
    <source>
        <dbReference type="ARBA" id="ARBA00012305"/>
    </source>
</evidence>
<evidence type="ECO:0000256" key="8">
    <source>
        <dbReference type="ARBA" id="ARBA00023300"/>
    </source>
</evidence>
<keyword evidence="6 10" id="KW-0460">Magnesium</keyword>
<evidence type="ECO:0000313" key="14">
    <source>
        <dbReference type="Proteomes" id="UP000199687"/>
    </source>
</evidence>
<evidence type="ECO:0000256" key="11">
    <source>
        <dbReference type="PROSITE-ProRule" id="PRU10111"/>
    </source>
</evidence>
<evidence type="ECO:0000256" key="6">
    <source>
        <dbReference type="ARBA" id="ARBA00022842"/>
    </source>
</evidence>
<dbReference type="InterPro" id="IPR022805">
    <property type="entry name" value="PEP_COase_bac/pln-type"/>
</dbReference>
<keyword evidence="14" id="KW-1185">Reference proteome</keyword>
<dbReference type="OrthoDB" id="9768133at2"/>
<evidence type="ECO:0000313" key="13">
    <source>
        <dbReference type="EMBL" id="SER49712.1"/>
    </source>
</evidence>
<dbReference type="HAMAP" id="MF_00595">
    <property type="entry name" value="PEPcase_type1"/>
    <property type="match status" value="1"/>
</dbReference>
<dbReference type="InterPro" id="IPR033129">
    <property type="entry name" value="PEPCASE_His_AS"/>
</dbReference>
<dbReference type="InterPro" id="IPR015813">
    <property type="entry name" value="Pyrv/PenolPyrv_kinase-like_dom"/>
</dbReference>
<organism evidence="13 14">
    <name type="scientific">Gracilibacillus ureilyticus</name>
    <dbReference type="NCBI Taxonomy" id="531814"/>
    <lineage>
        <taxon>Bacteria</taxon>
        <taxon>Bacillati</taxon>
        <taxon>Bacillota</taxon>
        <taxon>Bacilli</taxon>
        <taxon>Bacillales</taxon>
        <taxon>Bacillaceae</taxon>
        <taxon>Gracilibacillus</taxon>
    </lineage>
</organism>
<dbReference type="PANTHER" id="PTHR30523:SF6">
    <property type="entry name" value="PHOSPHOENOLPYRUVATE CARBOXYLASE"/>
    <property type="match status" value="1"/>
</dbReference>
<comment type="subunit">
    <text evidence="10">Homotetramer.</text>
</comment>
<accession>A0A1H9PNF6</accession>
<dbReference type="SUPFAM" id="SSF51621">
    <property type="entry name" value="Phosphoenolpyruvate/pyruvate domain"/>
    <property type="match status" value="1"/>
</dbReference>
<comment type="cofactor">
    <cofactor evidence="1 10">
        <name>Mg(2+)</name>
        <dbReference type="ChEBI" id="CHEBI:18420"/>
    </cofactor>
</comment>
<dbReference type="GO" id="GO:0006099">
    <property type="term" value="P:tricarboxylic acid cycle"/>
    <property type="evidence" value="ECO:0007669"/>
    <property type="project" value="InterPro"/>
</dbReference>
<dbReference type="RefSeq" id="WP_089740152.1">
    <property type="nucleotide sequence ID" value="NZ_FOGL01000005.1"/>
</dbReference>
<dbReference type="Proteomes" id="UP000199687">
    <property type="component" value="Unassembled WGS sequence"/>
</dbReference>
<protein>
    <recommendedName>
        <fullName evidence="5 10">Phosphoenolpyruvate carboxylase</fullName>
        <shortName evidence="10">PEPC</shortName>
        <shortName evidence="10">PEPCase</shortName>
        <ecNumber evidence="4 10">4.1.1.31</ecNumber>
    </recommendedName>
</protein>
<dbReference type="Gene3D" id="1.20.1440.90">
    <property type="entry name" value="Phosphoenolpyruvate/pyruvate domain"/>
    <property type="match status" value="1"/>
</dbReference>
<dbReference type="NCBIfam" id="NF000584">
    <property type="entry name" value="PRK00009.1"/>
    <property type="match status" value="1"/>
</dbReference>
<feature type="active site" evidence="10 11">
    <location>
        <position position="149"/>
    </location>
</feature>
<sequence>MGAITDERSKVSLLQDVDYLTKILDDVLLHEGGEPLLDIVKKIRELSTKVRETEDDDAQKQIKQTMKELNPDVRQNVIRAFAIHLHLLNIAEQNYRTRRRREYQAQDADIIQPGSLEAGVKQLVDNNVTPEQVTELLEKLSLELIMTAHPTEATRRTILQIHKRIANLLTSWDYAVTRYSKKMIKERIANEITILWQTQEIRQNKPSVMKEVSNGLYYFDRVLFDVLPRIHDDLEDLLYEKYNQRWNIPSFLRFGSWIGGDRDGNPNVKATTTFETLKCHRELVLKKYNEALNTLKDRMSHSSSIVNVSDEIKASIAADRKALGENGWHKEDEVYRVKLSLMLKKLEYTAQDDDRGYQKSEELLTDLNIIRDSMQVHHPKSNPIKLLRKVIRQVDLFGFHLASLDIRNHSGEHESALTEVLKKVNITDDYSSLNEEDKVKTLIQVLENPRPMVSIYDEFTPETLEVIDTFRMIKRAQDTFGLRAIEVYLISMTSAVSDLLEVLVLAKEAGLYRVYPDGKVVSKIHVAPLLETIDDLKNGPGMIKQLFDIPLYRKHLEARGDLQEVMLGYSDSSKDGGNITANWELYKAQQEIHDIASSYGVKLKYFHGRGGSLGRGGGALYSSILSQPPVTLGDGVKITEQGEVLSSRYLLEDIAYRSLEQATSTLMTGIAGIHDQTATDPQPTKEEEEVMSIISEYALKKYQSLVFEDPGFIQYFNQATPLHELGDLNIGSRPMKRKGSNRFEDLRAIPWVFAWTQSRQLLPAWYAAGTGIKKYLDETNNIEIFQNMYKHWPFFEATINNLQMALTKADLKTASEYANMMQDKEISQRIFRQLEEEYHLTKDIVLQITGLNDLLDHKPNIKESVKLRNPLVDPLNQLQVLLVSQLRQEEEGSENYEELLMEALLTINGVAAGLRNTG</sequence>
<evidence type="ECO:0000256" key="9">
    <source>
        <dbReference type="ARBA" id="ARBA00048995"/>
    </source>
</evidence>
<evidence type="ECO:0000256" key="10">
    <source>
        <dbReference type="HAMAP-Rule" id="MF_00595"/>
    </source>
</evidence>
<gene>
    <name evidence="10" type="primary">ppc</name>
    <name evidence="13" type="ORF">SAMN04487944_10581</name>
</gene>
<proteinExistence type="inferred from homology"/>
<dbReference type="GO" id="GO:0008964">
    <property type="term" value="F:phosphoenolpyruvate carboxylase activity"/>
    <property type="evidence" value="ECO:0007669"/>
    <property type="project" value="UniProtKB-UniRule"/>
</dbReference>
<evidence type="ECO:0000256" key="2">
    <source>
        <dbReference type="ARBA" id="ARBA00003670"/>
    </source>
</evidence>
<dbReference type="GO" id="GO:0000287">
    <property type="term" value="F:magnesium ion binding"/>
    <property type="evidence" value="ECO:0007669"/>
    <property type="project" value="UniProtKB-UniRule"/>
</dbReference>
<keyword evidence="13" id="KW-0670">Pyruvate</keyword>
<dbReference type="GO" id="GO:0005829">
    <property type="term" value="C:cytosol"/>
    <property type="evidence" value="ECO:0007669"/>
    <property type="project" value="TreeGrafter"/>
</dbReference>
<evidence type="ECO:0000256" key="7">
    <source>
        <dbReference type="ARBA" id="ARBA00023239"/>
    </source>
</evidence>
<dbReference type="AlphaFoldDB" id="A0A1H9PNF6"/>
<evidence type="ECO:0000256" key="12">
    <source>
        <dbReference type="PROSITE-ProRule" id="PRU10112"/>
    </source>
</evidence>
<evidence type="ECO:0000256" key="3">
    <source>
        <dbReference type="ARBA" id="ARBA00008346"/>
    </source>
</evidence>
<dbReference type="GO" id="GO:0015977">
    <property type="term" value="P:carbon fixation"/>
    <property type="evidence" value="ECO:0007669"/>
    <property type="project" value="UniProtKB-UniRule"/>
</dbReference>
<dbReference type="PROSITE" id="PS00781">
    <property type="entry name" value="PEPCASE_1"/>
    <property type="match status" value="1"/>
</dbReference>
<dbReference type="GO" id="GO:0006107">
    <property type="term" value="P:oxaloacetate metabolic process"/>
    <property type="evidence" value="ECO:0007669"/>
    <property type="project" value="UniProtKB-UniRule"/>
</dbReference>
<feature type="active site" evidence="10 12">
    <location>
        <position position="574"/>
    </location>
</feature>
<dbReference type="EMBL" id="FOGL01000005">
    <property type="protein sequence ID" value="SER49712.1"/>
    <property type="molecule type" value="Genomic_DNA"/>
</dbReference>
<dbReference type="STRING" id="531814.SAMN04487944_10581"/>
<dbReference type="PRINTS" id="PR00150">
    <property type="entry name" value="PEPCARBXLASE"/>
</dbReference>
<comment type="function">
    <text evidence="2 10">Forms oxaloacetate, a four-carbon dicarboxylic acid source for the tricarboxylic acid cycle.</text>
</comment>
<comment type="catalytic activity">
    <reaction evidence="9 10">
        <text>oxaloacetate + phosphate = phosphoenolpyruvate + hydrogencarbonate</text>
        <dbReference type="Rhea" id="RHEA:28370"/>
        <dbReference type="ChEBI" id="CHEBI:16452"/>
        <dbReference type="ChEBI" id="CHEBI:17544"/>
        <dbReference type="ChEBI" id="CHEBI:43474"/>
        <dbReference type="ChEBI" id="CHEBI:58702"/>
        <dbReference type="EC" id="4.1.1.31"/>
    </reaction>
</comment>
<dbReference type="EC" id="4.1.1.31" evidence="4 10"/>
<keyword evidence="7 10" id="KW-0456">Lyase</keyword>
<reference evidence="13 14" key="1">
    <citation type="submission" date="2016-10" db="EMBL/GenBank/DDBJ databases">
        <authorList>
            <person name="de Groot N.N."/>
        </authorList>
    </citation>
    <scope>NUCLEOTIDE SEQUENCE [LARGE SCALE GENOMIC DNA]</scope>
    <source>
        <strain evidence="13 14">CGMCC 1.7727</strain>
    </source>
</reference>
<dbReference type="PANTHER" id="PTHR30523">
    <property type="entry name" value="PHOSPHOENOLPYRUVATE CARBOXYLASE"/>
    <property type="match status" value="1"/>
</dbReference>